<accession>A0AAD5Q3R2</accession>
<feature type="compositionally biased region" description="Low complexity" evidence="1">
    <location>
        <begin position="53"/>
        <end position="79"/>
    </location>
</feature>
<dbReference type="AlphaFoldDB" id="A0AAD5Q3R2"/>
<proteinExistence type="predicted"/>
<gene>
    <name evidence="2" type="ORF">P43SY_011245</name>
</gene>
<reference evidence="2" key="1">
    <citation type="submission" date="2021-12" db="EMBL/GenBank/DDBJ databases">
        <title>Prjna785345.</title>
        <authorList>
            <person name="Rujirawat T."/>
            <person name="Krajaejun T."/>
        </authorList>
    </citation>
    <scope>NUCLEOTIDE SEQUENCE</scope>
    <source>
        <strain evidence="2">Pi057C3</strain>
    </source>
</reference>
<protein>
    <submittedName>
        <fullName evidence="2">Uncharacterized protein</fullName>
    </submittedName>
</protein>
<feature type="region of interest" description="Disordered" evidence="1">
    <location>
        <begin position="24"/>
        <end position="97"/>
    </location>
</feature>
<dbReference type="Proteomes" id="UP001209570">
    <property type="component" value="Unassembled WGS sequence"/>
</dbReference>
<sequence length="109" mass="11782">MEAARAAEMERIAREFDAARRIASEDAAADERARKTKLNERLAERRRGKVNGQESAAESSDADQAAARPGADRGPGSRSTTAPLTPDSSDVLAGTVDVLVESEMERIRR</sequence>
<evidence type="ECO:0000313" key="3">
    <source>
        <dbReference type="Proteomes" id="UP001209570"/>
    </source>
</evidence>
<feature type="compositionally biased region" description="Basic and acidic residues" evidence="1">
    <location>
        <begin position="24"/>
        <end position="45"/>
    </location>
</feature>
<organism evidence="2 3">
    <name type="scientific">Pythium insidiosum</name>
    <name type="common">Pythiosis disease agent</name>
    <dbReference type="NCBI Taxonomy" id="114742"/>
    <lineage>
        <taxon>Eukaryota</taxon>
        <taxon>Sar</taxon>
        <taxon>Stramenopiles</taxon>
        <taxon>Oomycota</taxon>
        <taxon>Peronosporomycetes</taxon>
        <taxon>Pythiales</taxon>
        <taxon>Pythiaceae</taxon>
        <taxon>Pythium</taxon>
    </lineage>
</organism>
<evidence type="ECO:0000256" key="1">
    <source>
        <dbReference type="SAM" id="MobiDB-lite"/>
    </source>
</evidence>
<name>A0AAD5Q3R2_PYTIN</name>
<comment type="caution">
    <text evidence="2">The sequence shown here is derived from an EMBL/GenBank/DDBJ whole genome shotgun (WGS) entry which is preliminary data.</text>
</comment>
<evidence type="ECO:0000313" key="2">
    <source>
        <dbReference type="EMBL" id="KAJ0388802.1"/>
    </source>
</evidence>
<dbReference type="EMBL" id="JAKCXM010006380">
    <property type="protein sequence ID" value="KAJ0388802.1"/>
    <property type="molecule type" value="Genomic_DNA"/>
</dbReference>
<keyword evidence="3" id="KW-1185">Reference proteome</keyword>